<reference evidence="1 2" key="1">
    <citation type="submission" date="2021-03" db="EMBL/GenBank/DDBJ databases">
        <title>Genomic and phenotypic characterization of Chloracidobacterium isolates provides evidence for multiple species.</title>
        <authorList>
            <person name="Saini M.K."/>
            <person name="Costas A.M.G."/>
            <person name="Tank M."/>
            <person name="Bryant D.A."/>
        </authorList>
    </citation>
    <scope>NUCLEOTIDE SEQUENCE [LARGE SCALE GENOMIC DNA]</scope>
    <source>
        <strain evidence="1 2">BV2-C</strain>
    </source>
</reference>
<organism evidence="1 2">
    <name type="scientific">Chloracidobacterium validum</name>
    <dbReference type="NCBI Taxonomy" id="2821543"/>
    <lineage>
        <taxon>Bacteria</taxon>
        <taxon>Pseudomonadati</taxon>
        <taxon>Acidobacteriota</taxon>
        <taxon>Terriglobia</taxon>
        <taxon>Terriglobales</taxon>
        <taxon>Acidobacteriaceae</taxon>
        <taxon>Chloracidobacterium</taxon>
    </lineage>
</organism>
<dbReference type="RefSeq" id="WP_211430299.1">
    <property type="nucleotide sequence ID" value="NZ_CP072649.1"/>
</dbReference>
<evidence type="ECO:0000313" key="1">
    <source>
        <dbReference type="EMBL" id="QUW04410.1"/>
    </source>
</evidence>
<evidence type="ECO:0000313" key="2">
    <source>
        <dbReference type="Proteomes" id="UP000676506"/>
    </source>
</evidence>
<gene>
    <name evidence="1" type="ORF">J8C06_11470</name>
</gene>
<dbReference type="Proteomes" id="UP000676506">
    <property type="component" value="Chromosome 2"/>
</dbReference>
<proteinExistence type="predicted"/>
<protein>
    <submittedName>
        <fullName evidence="1">Uncharacterized protein</fullName>
    </submittedName>
</protein>
<keyword evidence="2" id="KW-1185">Reference proteome</keyword>
<dbReference type="EMBL" id="CP072649">
    <property type="protein sequence ID" value="QUW04410.1"/>
    <property type="molecule type" value="Genomic_DNA"/>
</dbReference>
<name>A0ABX8BH48_9BACT</name>
<sequence>MSKVENLEKQIQQLSPDELAEFRRWYAEFDADRWDRQFELDVRSGKLDALAEKALRAHVAGQSTKL</sequence>
<accession>A0ABX8BH48</accession>